<evidence type="ECO:0000256" key="5">
    <source>
        <dbReference type="ARBA" id="ARBA00022617"/>
    </source>
</evidence>
<evidence type="ECO:0000256" key="10">
    <source>
        <dbReference type="ARBA" id="ARBA00023004"/>
    </source>
</evidence>
<keyword evidence="9 12" id="KW-1133">Transmembrane helix</keyword>
<protein>
    <submittedName>
        <fullName evidence="13">Cytochrome ubiquinol oxidase subunit I</fullName>
    </submittedName>
</protein>
<evidence type="ECO:0000256" key="11">
    <source>
        <dbReference type="ARBA" id="ARBA00023136"/>
    </source>
</evidence>
<organism evidence="13 14">
    <name type="scientific">Streptomyces tremellae</name>
    <dbReference type="NCBI Taxonomy" id="1124239"/>
    <lineage>
        <taxon>Bacteria</taxon>
        <taxon>Bacillati</taxon>
        <taxon>Actinomycetota</taxon>
        <taxon>Actinomycetes</taxon>
        <taxon>Kitasatosporales</taxon>
        <taxon>Streptomycetaceae</taxon>
        <taxon>Streptomyces</taxon>
    </lineage>
</organism>
<evidence type="ECO:0000256" key="7">
    <source>
        <dbReference type="ARBA" id="ARBA00022723"/>
    </source>
</evidence>
<feature type="transmembrane region" description="Helical" evidence="12">
    <location>
        <begin position="382"/>
        <end position="406"/>
    </location>
</feature>
<dbReference type="PIRSF" id="PIRSF006446">
    <property type="entry name" value="Cyt_quinol_oxidase_1"/>
    <property type="match status" value="1"/>
</dbReference>
<feature type="transmembrane region" description="Helical" evidence="12">
    <location>
        <begin position="39"/>
        <end position="63"/>
    </location>
</feature>
<feature type="transmembrane region" description="Helical" evidence="12">
    <location>
        <begin position="84"/>
        <end position="107"/>
    </location>
</feature>
<sequence>MPQACDPVPEAAARCLASALASVSPGDLSAARAQMGFSLAWHIVLACLGVGLPLLTLGVEWYGVRTGRPEHRLLARRWARAMGVLFAVGAVSGTILSFELGILWPGLMGRFGQVIGLPFALEGFAFFIEAIFLGIYLYAWDRLPPRAHLLTGVPIVVAGVASAFFVVCANAWMNQPRGFTLREGRVDHVDPWAAMINPAAPPETVHMILAALMVACFLTASVYAVALLRGRRDTYHRTGFLVPFTLGAVAAPFQIAAGDWAARFLAHYQPMKLAGIEGVYRTRSHVPLTLLGYADGERLRYGLEIPDGLSLLVGYHPGTVVRGLEEVPRDQWPPVTGVHLSFDAMVGIGTFLLAMGVWLLLLWWWSRRTGTALLTPRGTRPFLLLAALAGPAAVVALECGWCVTELGRQPWIVWGVMRVSDAVNPAPGLMAGLWVVLLVYAAMTAGTVYVLRRLTRTTPVPVAPQERDVQEYPVV</sequence>
<evidence type="ECO:0000256" key="3">
    <source>
        <dbReference type="ARBA" id="ARBA00022448"/>
    </source>
</evidence>
<dbReference type="Proteomes" id="UP001499884">
    <property type="component" value="Unassembled WGS sequence"/>
</dbReference>
<feature type="transmembrane region" description="Helical" evidence="12">
    <location>
        <begin position="426"/>
        <end position="451"/>
    </location>
</feature>
<dbReference type="InterPro" id="IPR002585">
    <property type="entry name" value="Cyt-d_ubiquinol_oxidase_su_1"/>
</dbReference>
<dbReference type="PANTHER" id="PTHR30365">
    <property type="entry name" value="CYTOCHROME D UBIQUINOL OXIDASE"/>
    <property type="match status" value="1"/>
</dbReference>
<comment type="subcellular location">
    <subcellularLocation>
        <location evidence="1">Cell membrane</location>
        <topology evidence="1">Multi-pass membrane protein</topology>
    </subcellularLocation>
</comment>
<accession>A0ABP7FPT0</accession>
<feature type="transmembrane region" description="Helical" evidence="12">
    <location>
        <begin position="340"/>
        <end position="361"/>
    </location>
</feature>
<dbReference type="Pfam" id="PF01654">
    <property type="entry name" value="Cyt_bd_oxida_I"/>
    <property type="match status" value="1"/>
</dbReference>
<dbReference type="EMBL" id="BAABEP010000040">
    <property type="protein sequence ID" value="GAA3745142.1"/>
    <property type="molecule type" value="Genomic_DNA"/>
</dbReference>
<keyword evidence="7 12" id="KW-0479">Metal-binding</keyword>
<feature type="transmembrane region" description="Helical" evidence="12">
    <location>
        <begin position="205"/>
        <end position="228"/>
    </location>
</feature>
<dbReference type="PANTHER" id="PTHR30365:SF14">
    <property type="entry name" value="CYTOCHROME BD MENAQUINOL OXIDASE SUBUNIT I-RELATED"/>
    <property type="match status" value="1"/>
</dbReference>
<evidence type="ECO:0000313" key="13">
    <source>
        <dbReference type="EMBL" id="GAA3745142.1"/>
    </source>
</evidence>
<evidence type="ECO:0000313" key="14">
    <source>
        <dbReference type="Proteomes" id="UP001499884"/>
    </source>
</evidence>
<feature type="transmembrane region" description="Helical" evidence="12">
    <location>
        <begin position="152"/>
        <end position="173"/>
    </location>
</feature>
<evidence type="ECO:0000256" key="12">
    <source>
        <dbReference type="PIRNR" id="PIRNR006446"/>
    </source>
</evidence>
<keyword evidence="10 12" id="KW-0408">Iron</keyword>
<comment type="caution">
    <text evidence="13">The sequence shown here is derived from an EMBL/GenBank/DDBJ whole genome shotgun (WGS) entry which is preliminary data.</text>
</comment>
<keyword evidence="8 12" id="KW-0249">Electron transport</keyword>
<evidence type="ECO:0000256" key="2">
    <source>
        <dbReference type="ARBA" id="ARBA00009819"/>
    </source>
</evidence>
<comment type="similarity">
    <text evidence="2 12">Belongs to the cytochrome ubiquinol oxidase subunit 1 family.</text>
</comment>
<reference evidence="14" key="1">
    <citation type="journal article" date="2019" name="Int. J. Syst. Evol. Microbiol.">
        <title>The Global Catalogue of Microorganisms (GCM) 10K type strain sequencing project: providing services to taxonomists for standard genome sequencing and annotation.</title>
        <authorList>
            <consortium name="The Broad Institute Genomics Platform"/>
            <consortium name="The Broad Institute Genome Sequencing Center for Infectious Disease"/>
            <person name="Wu L."/>
            <person name="Ma J."/>
        </authorList>
    </citation>
    <scope>NUCLEOTIDE SEQUENCE [LARGE SCALE GENOMIC DNA]</scope>
    <source>
        <strain evidence="14">JCM 30846</strain>
    </source>
</reference>
<keyword evidence="14" id="KW-1185">Reference proteome</keyword>
<keyword evidence="11 12" id="KW-0472">Membrane</keyword>
<feature type="transmembrane region" description="Helical" evidence="12">
    <location>
        <begin position="240"/>
        <end position="262"/>
    </location>
</feature>
<keyword evidence="4 12" id="KW-1003">Cell membrane</keyword>
<proteinExistence type="inferred from homology"/>
<evidence type="ECO:0000256" key="4">
    <source>
        <dbReference type="ARBA" id="ARBA00022475"/>
    </source>
</evidence>
<gene>
    <name evidence="13" type="ORF">GCM10023082_47270</name>
</gene>
<evidence type="ECO:0000256" key="6">
    <source>
        <dbReference type="ARBA" id="ARBA00022692"/>
    </source>
</evidence>
<keyword evidence="5 12" id="KW-0349">Heme</keyword>
<evidence type="ECO:0000256" key="1">
    <source>
        <dbReference type="ARBA" id="ARBA00004651"/>
    </source>
</evidence>
<evidence type="ECO:0000256" key="9">
    <source>
        <dbReference type="ARBA" id="ARBA00022989"/>
    </source>
</evidence>
<feature type="transmembrane region" description="Helical" evidence="12">
    <location>
        <begin position="119"/>
        <end position="140"/>
    </location>
</feature>
<name>A0ABP7FPT0_9ACTN</name>
<evidence type="ECO:0000256" key="8">
    <source>
        <dbReference type="ARBA" id="ARBA00022982"/>
    </source>
</evidence>
<keyword evidence="6 12" id="KW-0812">Transmembrane</keyword>
<keyword evidence="3 12" id="KW-0813">Transport</keyword>